<dbReference type="STRING" id="74969.FAD_1151"/>
<keyword evidence="3" id="KW-1185">Reference proteome</keyword>
<gene>
    <name evidence="1" type="ORF">FAD_1151</name>
    <name evidence="2" type="ORF">HLB00_02755</name>
</gene>
<name>A0A1V0N4J5_9ARCH</name>
<dbReference type="Gene3D" id="3.40.190.200">
    <property type="match status" value="1"/>
</dbReference>
<accession>A0A1V0N4J5</accession>
<evidence type="ECO:0000313" key="2">
    <source>
        <dbReference type="EMBL" id="NOL59754.1"/>
    </source>
</evidence>
<proteinExistence type="predicted"/>
<sequence length="225" mass="24836">MKVIAAPGPVCYPLVAAMMERKDIDIEFKKSSEIGNDKPDVVLDSTVSLVKSGLPIDYVTINGLSRVAPKLGYKVGMTRKGGAADILFRAYVGESKKDVEIEYFENMSDLMGALNSNKVDTVVVPAIDNSGVSIEEYMKKINVNIPGSCGATVYNNEKEFVDAYNLGIKLLKEKPEEAAKFVVEHLPMQFPVEFVANTMKNSNLNVHKPENYDVFVNLVKKYSSQ</sequence>
<dbReference type="Proteomes" id="UP000546917">
    <property type="component" value="Unassembled WGS sequence"/>
</dbReference>
<dbReference type="AlphaFoldDB" id="A0A1V0N4J5"/>
<evidence type="ECO:0000313" key="4">
    <source>
        <dbReference type="Proteomes" id="UP000546917"/>
    </source>
</evidence>
<reference evidence="1 3" key="1">
    <citation type="submission" date="2011-10" db="EMBL/GenBank/DDBJ databases">
        <title>Metabolic and evolutionary patterns in the extreme acidophile Ferroplasma acidiphilum.</title>
        <authorList>
            <person name="Golyshina O.V."/>
            <person name="Kozyavkin S.A."/>
            <person name="Tatusov R.L."/>
            <person name="Slesarev A.I."/>
            <person name="Golyshin P.N."/>
        </authorList>
    </citation>
    <scope>NUCLEOTIDE SEQUENCE [LARGE SCALE GENOMIC DNA]</scope>
    <source>
        <strain evidence="1">Berkeley</strain>
        <strain evidence="3">Y</strain>
    </source>
</reference>
<evidence type="ECO:0000313" key="3">
    <source>
        <dbReference type="Proteomes" id="UP000192050"/>
    </source>
</evidence>
<dbReference type="EMBL" id="CP015363">
    <property type="protein sequence ID" value="ARD85027.1"/>
    <property type="molecule type" value="Genomic_DNA"/>
</dbReference>
<protein>
    <submittedName>
        <fullName evidence="2">DUF3834 domain-containing protein</fullName>
    </submittedName>
</protein>
<evidence type="ECO:0000313" key="1">
    <source>
        <dbReference type="EMBL" id="ARD85027.1"/>
    </source>
</evidence>
<dbReference type="SUPFAM" id="SSF53850">
    <property type="entry name" value="Periplasmic binding protein-like II"/>
    <property type="match status" value="1"/>
</dbReference>
<reference evidence="2 4" key="2">
    <citation type="submission" date="2020-05" db="EMBL/GenBank/DDBJ databases">
        <authorList>
            <person name="Zhang R."/>
        </authorList>
    </citation>
    <scope>NUCLEOTIDE SEQUENCE [LARGE SCALE GENOMIC DNA]</scope>
    <source>
        <strain evidence="2 4">DSM 28986</strain>
    </source>
</reference>
<dbReference type="Proteomes" id="UP000192050">
    <property type="component" value="Chromosome"/>
</dbReference>
<dbReference type="RefSeq" id="WP_009886255.1">
    <property type="nucleotide sequence ID" value="NZ_CP015363.1"/>
</dbReference>
<dbReference type="OrthoDB" id="56755at2157"/>
<organism evidence="1 3">
    <name type="scientific">Ferroplasma acidiphilum</name>
    <dbReference type="NCBI Taxonomy" id="74969"/>
    <lineage>
        <taxon>Archaea</taxon>
        <taxon>Methanobacteriati</taxon>
        <taxon>Thermoplasmatota</taxon>
        <taxon>Thermoplasmata</taxon>
        <taxon>Thermoplasmatales</taxon>
        <taxon>Ferroplasmaceae</taxon>
        <taxon>Ferroplasma</taxon>
    </lineage>
</organism>
<dbReference type="KEGG" id="fai:FAD_1151"/>
<dbReference type="Pfam" id="PF12916">
    <property type="entry name" value="DUF3834"/>
    <property type="match status" value="1"/>
</dbReference>
<dbReference type="GeneID" id="16024380"/>
<dbReference type="EMBL" id="JABGBP010000087">
    <property type="protein sequence ID" value="NOL59754.1"/>
    <property type="molecule type" value="Genomic_DNA"/>
</dbReference>
<dbReference type="InterPro" id="IPR024533">
    <property type="entry name" value="DUF3834"/>
</dbReference>